<dbReference type="Proteomes" id="UP000317369">
    <property type="component" value="Chromosome"/>
</dbReference>
<keyword evidence="3" id="KW-1185">Reference proteome</keyword>
<gene>
    <name evidence="2" type="ORF">KS4_02410</name>
</gene>
<dbReference type="Pfam" id="PF12728">
    <property type="entry name" value="HTH_17"/>
    <property type="match status" value="1"/>
</dbReference>
<dbReference type="KEGG" id="pcor:KS4_02410"/>
<protein>
    <submittedName>
        <fullName evidence="2">Helix-turn-helix domain protein</fullName>
    </submittedName>
</protein>
<dbReference type="Gene3D" id="1.10.1660.10">
    <property type="match status" value="1"/>
</dbReference>
<dbReference type="SUPFAM" id="SSF46955">
    <property type="entry name" value="Putative DNA-binding domain"/>
    <property type="match status" value="1"/>
</dbReference>
<dbReference type="InterPro" id="IPR009061">
    <property type="entry name" value="DNA-bd_dom_put_sf"/>
</dbReference>
<name>A0A517YPR6_9BACT</name>
<evidence type="ECO:0000313" key="2">
    <source>
        <dbReference type="EMBL" id="QDU32212.1"/>
    </source>
</evidence>
<reference evidence="2 3" key="1">
    <citation type="submission" date="2019-02" db="EMBL/GenBank/DDBJ databases">
        <title>Deep-cultivation of Planctomycetes and their phenomic and genomic characterization uncovers novel biology.</title>
        <authorList>
            <person name="Wiegand S."/>
            <person name="Jogler M."/>
            <person name="Boedeker C."/>
            <person name="Pinto D."/>
            <person name="Vollmers J."/>
            <person name="Rivas-Marin E."/>
            <person name="Kohn T."/>
            <person name="Peeters S.H."/>
            <person name="Heuer A."/>
            <person name="Rast P."/>
            <person name="Oberbeckmann S."/>
            <person name="Bunk B."/>
            <person name="Jeske O."/>
            <person name="Meyerdierks A."/>
            <person name="Storesund J.E."/>
            <person name="Kallscheuer N."/>
            <person name="Luecker S."/>
            <person name="Lage O.M."/>
            <person name="Pohl T."/>
            <person name="Merkel B.J."/>
            <person name="Hornburger P."/>
            <person name="Mueller R.-W."/>
            <person name="Bruemmer F."/>
            <person name="Labrenz M."/>
            <person name="Spormann A.M."/>
            <person name="Op den Camp H."/>
            <person name="Overmann J."/>
            <person name="Amann R."/>
            <person name="Jetten M.S.M."/>
            <person name="Mascher T."/>
            <person name="Medema M.H."/>
            <person name="Devos D.P."/>
            <person name="Kaster A.-K."/>
            <person name="Ovreas L."/>
            <person name="Rohde M."/>
            <person name="Galperin M.Y."/>
            <person name="Jogler C."/>
        </authorList>
    </citation>
    <scope>NUCLEOTIDE SEQUENCE [LARGE SCALE GENOMIC DNA]</scope>
    <source>
        <strain evidence="2 3">KS4</strain>
    </source>
</reference>
<evidence type="ECO:0000313" key="3">
    <source>
        <dbReference type="Proteomes" id="UP000317369"/>
    </source>
</evidence>
<dbReference type="RefSeq" id="WP_145073402.1">
    <property type="nucleotide sequence ID" value="NZ_CP036425.1"/>
</dbReference>
<dbReference type="AlphaFoldDB" id="A0A517YPR6"/>
<dbReference type="EMBL" id="CP036425">
    <property type="protein sequence ID" value="QDU32212.1"/>
    <property type="molecule type" value="Genomic_DNA"/>
</dbReference>
<dbReference type="InterPro" id="IPR041657">
    <property type="entry name" value="HTH_17"/>
</dbReference>
<sequence>MNTNIQASNEQDMNDQKPAEYTQKYFTVKQIAERAGLTETTIRSYVKNKGLPVIKIGKGSRCTSRIAVDVFDKWFLSFSQSYNN</sequence>
<proteinExistence type="predicted"/>
<feature type="domain" description="Helix-turn-helix" evidence="1">
    <location>
        <begin position="25"/>
        <end position="75"/>
    </location>
</feature>
<evidence type="ECO:0000259" key="1">
    <source>
        <dbReference type="Pfam" id="PF12728"/>
    </source>
</evidence>
<organism evidence="2 3">
    <name type="scientific">Poriferisphaera corsica</name>
    <dbReference type="NCBI Taxonomy" id="2528020"/>
    <lineage>
        <taxon>Bacteria</taxon>
        <taxon>Pseudomonadati</taxon>
        <taxon>Planctomycetota</taxon>
        <taxon>Phycisphaerae</taxon>
        <taxon>Phycisphaerales</taxon>
        <taxon>Phycisphaeraceae</taxon>
        <taxon>Poriferisphaera</taxon>
    </lineage>
</organism>
<accession>A0A517YPR6</accession>